<feature type="region of interest" description="Disordered" evidence="1">
    <location>
        <begin position="189"/>
        <end position="216"/>
    </location>
</feature>
<evidence type="ECO:0008006" key="4">
    <source>
        <dbReference type="Google" id="ProtNLM"/>
    </source>
</evidence>
<dbReference type="AlphaFoldDB" id="A0AAP9YJF7"/>
<name>A0AAP9YJF7_9GAMM</name>
<protein>
    <recommendedName>
        <fullName evidence="4">Single-stranded DNA-binding protein</fullName>
    </recommendedName>
</protein>
<organism evidence="2 3">
    <name type="scientific">Azotobacter chroococcum</name>
    <dbReference type="NCBI Taxonomy" id="353"/>
    <lineage>
        <taxon>Bacteria</taxon>
        <taxon>Pseudomonadati</taxon>
        <taxon>Pseudomonadota</taxon>
        <taxon>Gammaproteobacteria</taxon>
        <taxon>Pseudomonadales</taxon>
        <taxon>Pseudomonadaceae</taxon>
        <taxon>Azotobacter</taxon>
    </lineage>
</organism>
<evidence type="ECO:0000313" key="3">
    <source>
        <dbReference type="Proteomes" id="UP000596192"/>
    </source>
</evidence>
<sequence length="216" mass="23306">MARAYNLDTQAAKEANAGGKRITETGKYVGTITAAFYEQNQKGTESVNIMFTAADGREVGPLNLYTHNGSGEPLAGYKTLNALMTCAKVRALSWNVEPLELYDFDQREVVTKQKEVAVELKGKKIGLVLQKEVYNKQSGGQGERMLITAPFEASTELMAAEILGGQKEPAALGGMMAYIAKNPIKYAKGATQQSQQPAAGSYATPPANDFDDDIPF</sequence>
<dbReference type="RefSeq" id="WP_198867759.1">
    <property type="nucleotide sequence ID" value="NZ_CP066310.1"/>
</dbReference>
<dbReference type="Proteomes" id="UP000596192">
    <property type="component" value="Chromosome"/>
</dbReference>
<proteinExistence type="predicted"/>
<reference evidence="2 3" key="1">
    <citation type="submission" date="2020-12" db="EMBL/GenBank/DDBJ databases">
        <title>Genomic Analysis and Response surface optimization of nitrogen-fixing conditions for A. chroococcum strain HR1, Isolation from rhizosphere soil.</title>
        <authorList>
            <person name="Li J."/>
            <person name="Yang H."/>
            <person name="Liu H."/>
            <person name="Wang C."/>
            <person name="Tian Y."/>
            <person name="Lu X.Y."/>
        </authorList>
    </citation>
    <scope>NUCLEOTIDE SEQUENCE [LARGE SCALE GENOMIC DNA]</scope>
    <source>
        <strain evidence="2 3">HR1</strain>
    </source>
</reference>
<evidence type="ECO:0000256" key="1">
    <source>
        <dbReference type="SAM" id="MobiDB-lite"/>
    </source>
</evidence>
<dbReference type="EMBL" id="CP066310">
    <property type="protein sequence ID" value="QQE90439.1"/>
    <property type="molecule type" value="Genomic_DNA"/>
</dbReference>
<accession>A0AAP9YJF7</accession>
<evidence type="ECO:0000313" key="2">
    <source>
        <dbReference type="EMBL" id="QQE90439.1"/>
    </source>
</evidence>
<gene>
    <name evidence="2" type="ORF">GKQ51_09275</name>
</gene>